<evidence type="ECO:0000256" key="4">
    <source>
        <dbReference type="SAM" id="MobiDB-lite"/>
    </source>
</evidence>
<evidence type="ECO:0000313" key="8">
    <source>
        <dbReference type="Proteomes" id="UP001378960"/>
    </source>
</evidence>
<organism evidence="7 8">
    <name type="scientific">Pichia kluyveri</name>
    <name type="common">Yeast</name>
    <dbReference type="NCBI Taxonomy" id="36015"/>
    <lineage>
        <taxon>Eukaryota</taxon>
        <taxon>Fungi</taxon>
        <taxon>Dikarya</taxon>
        <taxon>Ascomycota</taxon>
        <taxon>Saccharomycotina</taxon>
        <taxon>Pichiomycetes</taxon>
        <taxon>Pichiales</taxon>
        <taxon>Pichiaceae</taxon>
        <taxon>Pichia</taxon>
    </lineage>
</organism>
<comment type="caution">
    <text evidence="7">The sequence shown here is derived from an EMBL/GenBank/DDBJ whole genome shotgun (WGS) entry which is preliminary data.</text>
</comment>
<feature type="region of interest" description="Disordered" evidence="4">
    <location>
        <begin position="91"/>
        <end position="110"/>
    </location>
</feature>
<accession>A0AAV5R250</accession>
<dbReference type="GO" id="GO:0005737">
    <property type="term" value="C:cytoplasm"/>
    <property type="evidence" value="ECO:0007669"/>
    <property type="project" value="TreeGrafter"/>
</dbReference>
<feature type="region of interest" description="Disordered" evidence="4">
    <location>
        <begin position="384"/>
        <end position="409"/>
    </location>
</feature>
<dbReference type="PROSITE" id="PS50195">
    <property type="entry name" value="PX"/>
    <property type="match status" value="1"/>
</dbReference>
<dbReference type="SUPFAM" id="SSF54277">
    <property type="entry name" value="CAD &amp; PB1 domains"/>
    <property type="match status" value="1"/>
</dbReference>
<protein>
    <recommendedName>
        <fullName evidence="9">SH3 domain-containing protein</fullName>
    </recommendedName>
</protein>
<dbReference type="Gene3D" id="3.10.20.90">
    <property type="entry name" value="Phosphatidylinositol 3-kinase Catalytic Subunit, Chain A, domain 1"/>
    <property type="match status" value="1"/>
</dbReference>
<evidence type="ECO:0000256" key="2">
    <source>
        <dbReference type="ARBA" id="ARBA00022737"/>
    </source>
</evidence>
<name>A0AAV5R250_PICKL</name>
<evidence type="ECO:0008006" key="9">
    <source>
        <dbReference type="Google" id="ProtNLM"/>
    </source>
</evidence>
<dbReference type="Gene3D" id="3.30.1520.10">
    <property type="entry name" value="Phox-like domain"/>
    <property type="match status" value="1"/>
</dbReference>
<dbReference type="InterPro" id="IPR051228">
    <property type="entry name" value="NADPH_Oxidase/PX-Domain"/>
</dbReference>
<dbReference type="EMBL" id="BTGB01000001">
    <property type="protein sequence ID" value="GMM45043.1"/>
    <property type="molecule type" value="Genomic_DNA"/>
</dbReference>
<gene>
    <name evidence="7" type="ORF">DAPK24_016180</name>
</gene>
<evidence type="ECO:0000256" key="3">
    <source>
        <dbReference type="PROSITE-ProRule" id="PRU00192"/>
    </source>
</evidence>
<dbReference type="SUPFAM" id="SSF50044">
    <property type="entry name" value="SH3-domain"/>
    <property type="match status" value="1"/>
</dbReference>
<dbReference type="PANTHER" id="PTHR15706">
    <property type="entry name" value="SH3 MULTIPLE DOMAIN"/>
    <property type="match status" value="1"/>
</dbReference>
<dbReference type="GO" id="GO:0035091">
    <property type="term" value="F:phosphatidylinositol binding"/>
    <property type="evidence" value="ECO:0007669"/>
    <property type="project" value="InterPro"/>
</dbReference>
<dbReference type="InterPro" id="IPR036871">
    <property type="entry name" value="PX_dom_sf"/>
</dbReference>
<dbReference type="Pfam" id="PF07653">
    <property type="entry name" value="SH3_2"/>
    <property type="match status" value="1"/>
</dbReference>
<dbReference type="PROSITE" id="PS50002">
    <property type="entry name" value="SH3"/>
    <property type="match status" value="1"/>
</dbReference>
<sequence length="490" mass="53898">MPSLVSGPFNIHHGVNVTHSSPDNEENRVNASVVVCVCRFDAEYSNELSASPGDVFKVSSPDIVNGWLLVQSLSTGQRGWVPHHNLTPYDVFSDKNNNNEKKGPPLPYYNETPRATLMTPSLSASTRESSLSSNSLLDYYTNDASSSISSIISSNQNSPYTSLYVHSMFSVNASFCYRIDLSTSTTSTFHIARYYSDIKTLHSYLSSIIFSMNASNSSNSSSSYTSTPFSSSSHSSSSSSKLILPTLPNPIMLDPYHSVENLSESISLMNNYLQKIFKMFNNTSNQSLHSALALFLTPSGNDFQHYAELSDEQIWKILKPNERKTSSSSSSSSNSNSYKSIELTDLKSDSPLPSPDSYLSPRSFSFSKPSIKKSSSMMSINSKISNTSTMNSSTTLSTNQNRSSSTSTTLTNSSIRVKITYKDEYSLLKLDLANLSFIVLSDAISSKITHSGPLTFAYKNENNIFVLLRDDIGLNKALACNNKKMVIKVI</sequence>
<evidence type="ECO:0000256" key="1">
    <source>
        <dbReference type="ARBA" id="ARBA00022443"/>
    </source>
</evidence>
<evidence type="ECO:0000259" key="6">
    <source>
        <dbReference type="PROSITE" id="PS50195"/>
    </source>
</evidence>
<reference evidence="7 8" key="1">
    <citation type="journal article" date="2023" name="Elife">
        <title>Identification of key yeast species and microbe-microbe interactions impacting larval growth of Drosophila in the wild.</title>
        <authorList>
            <person name="Mure A."/>
            <person name="Sugiura Y."/>
            <person name="Maeda R."/>
            <person name="Honda K."/>
            <person name="Sakurai N."/>
            <person name="Takahashi Y."/>
            <person name="Watada M."/>
            <person name="Katoh T."/>
            <person name="Gotoh A."/>
            <person name="Gotoh Y."/>
            <person name="Taniguchi I."/>
            <person name="Nakamura K."/>
            <person name="Hayashi T."/>
            <person name="Katayama T."/>
            <person name="Uemura T."/>
            <person name="Hattori Y."/>
        </authorList>
    </citation>
    <scope>NUCLEOTIDE SEQUENCE [LARGE SCALE GENOMIC DNA]</scope>
    <source>
        <strain evidence="7 8">PK-24</strain>
    </source>
</reference>
<dbReference type="InterPro" id="IPR036028">
    <property type="entry name" value="SH3-like_dom_sf"/>
</dbReference>
<dbReference type="InterPro" id="IPR001452">
    <property type="entry name" value="SH3_domain"/>
</dbReference>
<evidence type="ECO:0000313" key="7">
    <source>
        <dbReference type="EMBL" id="GMM45043.1"/>
    </source>
</evidence>
<keyword evidence="2" id="KW-0677">Repeat</keyword>
<feature type="domain" description="SH3" evidence="5">
    <location>
        <begin position="29"/>
        <end position="91"/>
    </location>
</feature>
<dbReference type="Proteomes" id="UP001378960">
    <property type="component" value="Unassembled WGS sequence"/>
</dbReference>
<dbReference type="AlphaFoldDB" id="A0AAV5R250"/>
<evidence type="ECO:0000259" key="5">
    <source>
        <dbReference type="PROSITE" id="PS50002"/>
    </source>
</evidence>
<dbReference type="SUPFAM" id="SSF64268">
    <property type="entry name" value="PX domain"/>
    <property type="match status" value="1"/>
</dbReference>
<feature type="domain" description="PX" evidence="6">
    <location>
        <begin position="155"/>
        <end position="302"/>
    </location>
</feature>
<proteinExistence type="predicted"/>
<dbReference type="InterPro" id="IPR001683">
    <property type="entry name" value="PX_dom"/>
</dbReference>
<keyword evidence="1 3" id="KW-0728">SH3 domain</keyword>
<dbReference type="PANTHER" id="PTHR15706:SF2">
    <property type="entry name" value="SH3 AND PX DOMAIN-CONTAINING PROTEIN 2A"/>
    <property type="match status" value="1"/>
</dbReference>
<dbReference type="SMART" id="SM00326">
    <property type="entry name" value="SH3"/>
    <property type="match status" value="1"/>
</dbReference>
<dbReference type="SMART" id="SM00312">
    <property type="entry name" value="PX"/>
    <property type="match status" value="1"/>
</dbReference>
<keyword evidence="8" id="KW-1185">Reference proteome</keyword>
<dbReference type="Gene3D" id="2.30.30.40">
    <property type="entry name" value="SH3 Domains"/>
    <property type="match status" value="1"/>
</dbReference>